<dbReference type="EMBL" id="AP005489">
    <property type="protein sequence ID" value="BAD05656.1"/>
    <property type="molecule type" value="Genomic_DNA"/>
</dbReference>
<reference evidence="4" key="3">
    <citation type="journal article" date="2005" name="Nature">
        <title>The map-based sequence of the rice genome.</title>
        <authorList>
            <consortium name="International rice genome sequencing project (IRGSP)"/>
            <person name="Matsumoto T."/>
            <person name="Wu J."/>
            <person name="Kanamori H."/>
            <person name="Katayose Y."/>
            <person name="Fujisawa M."/>
            <person name="Namiki N."/>
            <person name="Mizuno H."/>
            <person name="Yamamoto K."/>
            <person name="Antonio B.A."/>
            <person name="Baba T."/>
            <person name="Sakata K."/>
            <person name="Nagamura Y."/>
            <person name="Aoki H."/>
            <person name="Arikawa K."/>
            <person name="Arita K."/>
            <person name="Bito T."/>
            <person name="Chiden Y."/>
            <person name="Fujitsuka N."/>
            <person name="Fukunaka R."/>
            <person name="Hamada M."/>
            <person name="Harada C."/>
            <person name="Hayashi A."/>
            <person name="Hijishita S."/>
            <person name="Honda M."/>
            <person name="Hosokawa S."/>
            <person name="Ichikawa Y."/>
            <person name="Idonuma A."/>
            <person name="Iijima M."/>
            <person name="Ikeda M."/>
            <person name="Ikeno M."/>
            <person name="Ito K."/>
            <person name="Ito S."/>
            <person name="Ito T."/>
            <person name="Ito Y."/>
            <person name="Ito Y."/>
            <person name="Iwabuchi A."/>
            <person name="Kamiya K."/>
            <person name="Karasawa W."/>
            <person name="Kurita K."/>
            <person name="Katagiri S."/>
            <person name="Kikuta A."/>
            <person name="Kobayashi H."/>
            <person name="Kobayashi N."/>
            <person name="Machita K."/>
            <person name="Maehara T."/>
            <person name="Masukawa M."/>
            <person name="Mizubayashi T."/>
            <person name="Mukai Y."/>
            <person name="Nagasaki H."/>
            <person name="Nagata Y."/>
            <person name="Naito S."/>
            <person name="Nakashima M."/>
            <person name="Nakama Y."/>
            <person name="Nakamichi Y."/>
            <person name="Nakamura M."/>
            <person name="Meguro A."/>
            <person name="Negishi M."/>
            <person name="Ohta I."/>
            <person name="Ohta T."/>
            <person name="Okamoto M."/>
            <person name="Ono N."/>
            <person name="Saji S."/>
            <person name="Sakaguchi M."/>
            <person name="Sakai K."/>
            <person name="Shibata M."/>
            <person name="Shimokawa T."/>
            <person name="Song J."/>
            <person name="Takazaki Y."/>
            <person name="Terasawa K."/>
            <person name="Tsugane M."/>
            <person name="Tsuji K."/>
            <person name="Ueda S."/>
            <person name="Waki K."/>
            <person name="Yamagata H."/>
            <person name="Yamamoto M."/>
            <person name="Yamamoto S."/>
            <person name="Yamane H."/>
            <person name="Yoshiki S."/>
            <person name="Yoshihara R."/>
            <person name="Yukawa K."/>
            <person name="Zhong H."/>
            <person name="Yano M."/>
            <person name="Yuan Q."/>
            <person name="Ouyang S."/>
            <person name="Liu J."/>
            <person name="Jones K.M."/>
            <person name="Gansberger K."/>
            <person name="Moffat K."/>
            <person name="Hill J."/>
            <person name="Bera J."/>
            <person name="Fadrosh D."/>
            <person name="Jin S."/>
            <person name="Johri S."/>
            <person name="Kim M."/>
            <person name="Overton L."/>
            <person name="Reardon M."/>
            <person name="Tsitrin T."/>
            <person name="Vuong H."/>
            <person name="Weaver B."/>
            <person name="Ciecko A."/>
            <person name="Tallon L."/>
            <person name="Jackson J."/>
            <person name="Pai G."/>
            <person name="Aken S.V."/>
            <person name="Utterback T."/>
            <person name="Reidmuller S."/>
            <person name="Feldblyum T."/>
            <person name="Hsiao J."/>
            <person name="Zismann V."/>
            <person name="Iobst S."/>
            <person name="de Vazeille A.R."/>
            <person name="Buell C.R."/>
            <person name="Ying K."/>
            <person name="Li Y."/>
            <person name="Lu T."/>
            <person name="Huang Y."/>
            <person name="Zhao Q."/>
            <person name="Feng Q."/>
            <person name="Zhang L."/>
            <person name="Zhu J."/>
            <person name="Weng Q."/>
            <person name="Mu J."/>
            <person name="Lu Y."/>
            <person name="Fan D."/>
            <person name="Liu Y."/>
            <person name="Guan J."/>
            <person name="Zhang Y."/>
            <person name="Yu S."/>
            <person name="Liu X."/>
            <person name="Zhang Y."/>
            <person name="Hong G."/>
            <person name="Han B."/>
            <person name="Choisne N."/>
            <person name="Demange N."/>
            <person name="Orjeda G."/>
            <person name="Samain S."/>
            <person name="Cattolico L."/>
            <person name="Pelletier E."/>
            <person name="Couloux A."/>
            <person name="Segurens B."/>
            <person name="Wincker P."/>
            <person name="D'Hont A."/>
            <person name="Scarpelli C."/>
            <person name="Weissenbach J."/>
            <person name="Salanoubat M."/>
            <person name="Quetier F."/>
            <person name="Yu Y."/>
            <person name="Kim H.R."/>
            <person name="Rambo T."/>
            <person name="Currie J."/>
            <person name="Collura K."/>
            <person name="Luo M."/>
            <person name="Yang T."/>
            <person name="Ammiraju J.S.S."/>
            <person name="Engler F."/>
            <person name="Soderlund C."/>
            <person name="Wing R.A."/>
            <person name="Palmer L.E."/>
            <person name="de la Bastide M."/>
            <person name="Spiegel L."/>
            <person name="Nascimento L."/>
            <person name="Zutavern T."/>
            <person name="O'Shaughnessy A."/>
            <person name="Dike S."/>
            <person name="Dedhia N."/>
            <person name="Preston R."/>
            <person name="Balija V."/>
            <person name="McCombie W.R."/>
            <person name="Chow T."/>
            <person name="Chen H."/>
            <person name="Chung M."/>
            <person name="Chen C."/>
            <person name="Shaw J."/>
            <person name="Wu H."/>
            <person name="Hsiao K."/>
            <person name="Chao Y."/>
            <person name="Chu M."/>
            <person name="Cheng C."/>
            <person name="Hour A."/>
            <person name="Lee P."/>
            <person name="Lin S."/>
            <person name="Lin Y."/>
            <person name="Liou J."/>
            <person name="Liu S."/>
            <person name="Hsing Y."/>
            <person name="Raghuvanshi S."/>
            <person name="Mohanty A."/>
            <person name="Bharti A.K."/>
            <person name="Gaur A."/>
            <person name="Gupta V."/>
            <person name="Kumar D."/>
            <person name="Ravi V."/>
            <person name="Vij S."/>
            <person name="Kapur A."/>
            <person name="Khurana P."/>
            <person name="Khurana P."/>
            <person name="Khurana J.P."/>
            <person name="Tyagi A.K."/>
            <person name="Gaikwad K."/>
            <person name="Singh A."/>
            <person name="Dalal V."/>
            <person name="Srivastava S."/>
            <person name="Dixit A."/>
            <person name="Pal A.K."/>
            <person name="Ghazi I.A."/>
            <person name="Yadav M."/>
            <person name="Pandit A."/>
            <person name="Bhargava A."/>
            <person name="Sureshbabu K."/>
            <person name="Batra K."/>
            <person name="Sharma T.R."/>
            <person name="Mohapatra T."/>
            <person name="Singh N.K."/>
            <person name="Messing J."/>
            <person name="Nelson A.B."/>
            <person name="Fuks G."/>
            <person name="Kavchok S."/>
            <person name="Keizer G."/>
            <person name="Linton E."/>
            <person name="Llaca V."/>
            <person name="Song R."/>
            <person name="Tanyolac B."/>
            <person name="Young S."/>
            <person name="Ho-Il K."/>
            <person name="Hahn J.H."/>
            <person name="Sangsakoo G."/>
            <person name="Vanavichit A."/>
            <person name="de Mattos Luiz.A.T."/>
            <person name="Zimmer P.D."/>
            <person name="Malone G."/>
            <person name="Dellagostin O."/>
            <person name="de Oliveira A.C."/>
            <person name="Bevan M."/>
            <person name="Bancroft I."/>
            <person name="Minx P."/>
            <person name="Cordum H."/>
            <person name="Wilson R."/>
            <person name="Cheng Z."/>
            <person name="Jin W."/>
            <person name="Jiang J."/>
            <person name="Leong S.A."/>
            <person name="Iwama H."/>
            <person name="Gojobori T."/>
            <person name="Itoh T."/>
            <person name="Niimura Y."/>
            <person name="Fujii Y."/>
            <person name="Habara T."/>
            <person name="Sakai H."/>
            <person name="Sato Y."/>
            <person name="Wilson G."/>
            <person name="Kumar K."/>
            <person name="McCouch S."/>
            <person name="Juretic N."/>
            <person name="Hoen D."/>
            <person name="Wright S."/>
            <person name="Bruskiewich R."/>
            <person name="Bureau T."/>
            <person name="Miyao A."/>
            <person name="Hirochika H."/>
            <person name="Nishikawa T."/>
            <person name="Kadowaki K."/>
            <person name="Sugiura M."/>
            <person name="Burr B."/>
            <person name="Sasaki T."/>
        </authorList>
    </citation>
    <scope>NUCLEOTIDE SEQUENCE [LARGE SCALE GENOMIC DNA]</scope>
    <source>
        <strain evidence="4">cv. Nipponbare</strain>
    </source>
</reference>
<feature type="region of interest" description="Disordered" evidence="1">
    <location>
        <begin position="1"/>
        <end position="37"/>
    </location>
</feature>
<dbReference type="Proteomes" id="UP000000763">
    <property type="component" value="Chromosome 8"/>
</dbReference>
<organism evidence="3 4">
    <name type="scientific">Oryza sativa subsp. japonica</name>
    <name type="common">Rice</name>
    <dbReference type="NCBI Taxonomy" id="39947"/>
    <lineage>
        <taxon>Eukaryota</taxon>
        <taxon>Viridiplantae</taxon>
        <taxon>Streptophyta</taxon>
        <taxon>Embryophyta</taxon>
        <taxon>Tracheophyta</taxon>
        <taxon>Spermatophyta</taxon>
        <taxon>Magnoliopsida</taxon>
        <taxon>Liliopsida</taxon>
        <taxon>Poales</taxon>
        <taxon>Poaceae</taxon>
        <taxon>BOP clade</taxon>
        <taxon>Oryzoideae</taxon>
        <taxon>Oryzeae</taxon>
        <taxon>Oryzinae</taxon>
        <taxon>Oryza</taxon>
        <taxon>Oryza sativa</taxon>
    </lineage>
</organism>
<feature type="compositionally biased region" description="Basic residues" evidence="1">
    <location>
        <begin position="7"/>
        <end position="16"/>
    </location>
</feature>
<dbReference type="AlphaFoldDB" id="Q6YW79"/>
<evidence type="ECO:0000313" key="2">
    <source>
        <dbReference type="EMBL" id="BAD05656.1"/>
    </source>
</evidence>
<evidence type="ECO:0000256" key="1">
    <source>
        <dbReference type="SAM" id="MobiDB-lite"/>
    </source>
</evidence>
<sequence>MAVRPSRAARRPRRARGMGGGVETRKGRGGAAAVANGRRRRGVGVLEGRRGMQLRGGGL</sequence>
<gene>
    <name evidence="3" type="ORF">B1090H08.4</name>
    <name evidence="2" type="ORF">OSJNBa0013H03.26</name>
</gene>
<proteinExistence type="predicted"/>
<protein>
    <submittedName>
        <fullName evidence="3">Uncharacterized protein</fullName>
    </submittedName>
</protein>
<dbReference type="EMBL" id="AP005795">
    <property type="protein sequence ID" value="BAD05810.1"/>
    <property type="molecule type" value="Genomic_DNA"/>
</dbReference>
<reference evidence="2" key="1">
    <citation type="submission" date="2002-07" db="EMBL/GenBank/DDBJ databases">
        <title>Oryza sativa nipponbare(GA3) genomic DNA, chromosome 8, BAC clone:OSJNBa0013H03.</title>
        <authorList>
            <person name="Sasaki T."/>
            <person name="Matsumoto T."/>
            <person name="Katayose Y."/>
        </authorList>
    </citation>
    <scope>NUCLEOTIDE SEQUENCE</scope>
</reference>
<evidence type="ECO:0000313" key="4">
    <source>
        <dbReference type="Proteomes" id="UP000000763"/>
    </source>
</evidence>
<evidence type="ECO:0000313" key="3">
    <source>
        <dbReference type="EMBL" id="BAD05810.1"/>
    </source>
</evidence>
<reference evidence="4" key="4">
    <citation type="journal article" date="2008" name="Nucleic Acids Res.">
        <title>The rice annotation project database (RAP-DB): 2008 update.</title>
        <authorList>
            <consortium name="The rice annotation project (RAP)"/>
        </authorList>
    </citation>
    <scope>GENOME REANNOTATION</scope>
    <source>
        <strain evidence="4">cv. Nipponbare</strain>
    </source>
</reference>
<name>Q6YW79_ORYSJ</name>
<accession>Q6YW79</accession>
<reference evidence="3" key="2">
    <citation type="submission" date="2002-10" db="EMBL/GenBank/DDBJ databases">
        <title>Oryza sativa nipponbare(GA3) genomic DNA, chromosome 8, BAC clone:B1090H08.</title>
        <authorList>
            <person name="Sasaki T."/>
            <person name="Matsumoto T."/>
            <person name="Katayose Y."/>
        </authorList>
    </citation>
    <scope>NUCLEOTIDE SEQUENCE</scope>
</reference>